<dbReference type="AlphaFoldDB" id="A0A850PHD3"/>
<keyword evidence="1" id="KW-1133">Transmembrane helix</keyword>
<organism evidence="2 3">
    <name type="scientific">Ameyamaea chiangmaiensis</name>
    <dbReference type="NCBI Taxonomy" id="442969"/>
    <lineage>
        <taxon>Bacteria</taxon>
        <taxon>Pseudomonadati</taxon>
        <taxon>Pseudomonadota</taxon>
        <taxon>Alphaproteobacteria</taxon>
        <taxon>Acetobacterales</taxon>
        <taxon>Acetobacteraceae</taxon>
        <taxon>Ameyamaea</taxon>
    </lineage>
</organism>
<protein>
    <submittedName>
        <fullName evidence="2">Glycerol dehydrogenase</fullName>
    </submittedName>
</protein>
<feature type="transmembrane region" description="Helical" evidence="1">
    <location>
        <begin position="12"/>
        <end position="37"/>
    </location>
</feature>
<keyword evidence="1" id="KW-0812">Transmembrane</keyword>
<dbReference type="Proteomes" id="UP000585665">
    <property type="component" value="Unassembled WGS sequence"/>
</dbReference>
<evidence type="ECO:0000256" key="1">
    <source>
        <dbReference type="SAM" id="Phobius"/>
    </source>
</evidence>
<keyword evidence="1" id="KW-0472">Membrane</keyword>
<comment type="caution">
    <text evidence="2">The sequence shown here is derived from an EMBL/GenBank/DDBJ whole genome shotgun (WGS) entry which is preliminary data.</text>
</comment>
<gene>
    <name evidence="2" type="ORF">HUK82_11910</name>
</gene>
<evidence type="ECO:0000313" key="3">
    <source>
        <dbReference type="Proteomes" id="UP000585665"/>
    </source>
</evidence>
<dbReference type="EMBL" id="JABXXR010000106">
    <property type="protein sequence ID" value="NVN41262.1"/>
    <property type="molecule type" value="Genomic_DNA"/>
</dbReference>
<reference evidence="2 3" key="1">
    <citation type="submission" date="2020-06" db="EMBL/GenBank/DDBJ databases">
        <title>Description of novel acetic acid bacteria.</title>
        <authorList>
            <person name="Sombolestani A."/>
        </authorList>
    </citation>
    <scope>NUCLEOTIDE SEQUENCE [LARGE SCALE GENOMIC DNA]</scope>
    <source>
        <strain evidence="2 3">LMG 27010</strain>
    </source>
</reference>
<keyword evidence="3" id="KW-1185">Reference proteome</keyword>
<feature type="transmembrane region" description="Helical" evidence="1">
    <location>
        <begin position="92"/>
        <end position="113"/>
    </location>
</feature>
<proteinExistence type="predicted"/>
<sequence>MSVGVQTGRVGLVGAILLGGLITLFGLIFVVGGANLAALGGSFYYVICGLVLLASGILLLLRRALGAALYLLAWIGTLAWTVYEVGFDWWGWLPRLFGPTILAVLVALCLPALRRYETFRSTTAGPVSGPDRRAV</sequence>
<dbReference type="RefSeq" id="WP_176614172.1">
    <property type="nucleotide sequence ID" value="NZ_JABXXR010000106.1"/>
</dbReference>
<feature type="transmembrane region" description="Helical" evidence="1">
    <location>
        <begin position="68"/>
        <end position="86"/>
    </location>
</feature>
<evidence type="ECO:0000313" key="2">
    <source>
        <dbReference type="EMBL" id="NVN41262.1"/>
    </source>
</evidence>
<name>A0A850PHD3_9PROT</name>
<feature type="transmembrane region" description="Helical" evidence="1">
    <location>
        <begin position="43"/>
        <end position="61"/>
    </location>
</feature>
<accession>A0A850PHD3</accession>